<name>A0A1G5RRN5_9FIRM</name>
<evidence type="ECO:0000259" key="3">
    <source>
        <dbReference type="Pfam" id="PF13458"/>
    </source>
</evidence>
<gene>
    <name evidence="4" type="ORF">SAMN03080599_00383</name>
</gene>
<dbReference type="InterPro" id="IPR051010">
    <property type="entry name" value="BCAA_transport"/>
</dbReference>
<dbReference type="STRING" id="1120920.SAMN03080599_00383"/>
<dbReference type="SUPFAM" id="SSF53822">
    <property type="entry name" value="Periplasmic binding protein-like I"/>
    <property type="match status" value="1"/>
</dbReference>
<reference evidence="4 5" key="1">
    <citation type="submission" date="2016-10" db="EMBL/GenBank/DDBJ databases">
        <authorList>
            <person name="de Groot N.N."/>
        </authorList>
    </citation>
    <scope>NUCLEOTIDE SEQUENCE [LARGE SCALE GENOMIC DNA]</scope>
    <source>
        <strain evidence="4 5">DSM 2784</strain>
    </source>
</reference>
<proteinExistence type="inferred from homology"/>
<keyword evidence="2" id="KW-0732">Signal</keyword>
<protein>
    <submittedName>
        <fullName evidence="4">Amino acid/amide ABC transporter substrate-binding protein, HAAT family</fullName>
    </submittedName>
</protein>
<dbReference type="PANTHER" id="PTHR30483">
    <property type="entry name" value="LEUCINE-SPECIFIC-BINDING PROTEIN"/>
    <property type="match status" value="1"/>
</dbReference>
<dbReference type="Pfam" id="PF13458">
    <property type="entry name" value="Peripla_BP_6"/>
    <property type="match status" value="1"/>
</dbReference>
<evidence type="ECO:0000256" key="2">
    <source>
        <dbReference type="ARBA" id="ARBA00022729"/>
    </source>
</evidence>
<dbReference type="CDD" id="cd06347">
    <property type="entry name" value="PBP1_ABC_LivK_ligand_binding-like"/>
    <property type="match status" value="1"/>
</dbReference>
<dbReference type="PROSITE" id="PS51257">
    <property type="entry name" value="PROKAR_LIPOPROTEIN"/>
    <property type="match status" value="1"/>
</dbReference>
<dbReference type="Proteomes" id="UP000199208">
    <property type="component" value="Unassembled WGS sequence"/>
</dbReference>
<dbReference type="InterPro" id="IPR028082">
    <property type="entry name" value="Peripla_BP_I"/>
</dbReference>
<accession>A0A1G5RRN5</accession>
<evidence type="ECO:0000256" key="1">
    <source>
        <dbReference type="ARBA" id="ARBA00010062"/>
    </source>
</evidence>
<dbReference type="InterPro" id="IPR028081">
    <property type="entry name" value="Leu-bd"/>
</dbReference>
<dbReference type="EMBL" id="FMWL01000001">
    <property type="protein sequence ID" value="SCZ76677.1"/>
    <property type="molecule type" value="Genomic_DNA"/>
</dbReference>
<feature type="domain" description="Leucine-binding protein" evidence="3">
    <location>
        <begin position="44"/>
        <end position="367"/>
    </location>
</feature>
<sequence length="394" mass="43486">MKRVRNLYIILSILLICVSVSGCKDSNFETIKNDNLKVPRPEVVKIGVFEPVTGAYSYAGNLELEGIKLANQLYPFVDDIKIELVVMDNQSDKLASARVVSDLIQNEGVSALIGSWSSTLSLSAGPIINDLKVPAVAPTSTNQDLTIGNDYYFRACFSDAYQGSTLAGYAYYDLGIRTIALVTERGNDYSNGLGRFFADRFVELNDSDHNVIIYRIEYDPNQILNEEEFDKIIISNPDAIFIPGGYSETAHWIKKAREYGYDGIFIGGDTWDNDVFVTYGGKSVEGAIFSSFYTSEIALTQESTVFLENYKNKYGKEPTAIAALGYDAYLMIKDAIQRSASSDPEELKNALKEISNLSGAAGLITMNELGEPERILIIKTVKDGAIRSITTIDN</sequence>
<evidence type="ECO:0000313" key="5">
    <source>
        <dbReference type="Proteomes" id="UP000199208"/>
    </source>
</evidence>
<dbReference type="RefSeq" id="WP_170829224.1">
    <property type="nucleotide sequence ID" value="NZ_FMWL01000001.1"/>
</dbReference>
<dbReference type="Gene3D" id="3.40.50.2300">
    <property type="match status" value="2"/>
</dbReference>
<evidence type="ECO:0000313" key="4">
    <source>
        <dbReference type="EMBL" id="SCZ76677.1"/>
    </source>
</evidence>
<organism evidence="4 5">
    <name type="scientific">Acidaminobacter hydrogenoformans DSM 2784</name>
    <dbReference type="NCBI Taxonomy" id="1120920"/>
    <lineage>
        <taxon>Bacteria</taxon>
        <taxon>Bacillati</taxon>
        <taxon>Bacillota</taxon>
        <taxon>Clostridia</taxon>
        <taxon>Peptostreptococcales</taxon>
        <taxon>Acidaminobacteraceae</taxon>
        <taxon>Acidaminobacter</taxon>
    </lineage>
</organism>
<comment type="similarity">
    <text evidence="1">Belongs to the leucine-binding protein family.</text>
</comment>
<dbReference type="AlphaFoldDB" id="A0A1G5RRN5"/>
<dbReference type="PANTHER" id="PTHR30483:SF6">
    <property type="entry name" value="PERIPLASMIC BINDING PROTEIN OF ABC TRANSPORTER FOR NATURAL AMINO ACIDS"/>
    <property type="match status" value="1"/>
</dbReference>
<keyword evidence="5" id="KW-1185">Reference proteome</keyword>